<accession>A0AAE4FTI8</accession>
<proteinExistence type="predicted"/>
<dbReference type="Pfam" id="PF05685">
    <property type="entry name" value="Uma2"/>
    <property type="match status" value="1"/>
</dbReference>
<dbReference type="AlphaFoldDB" id="A0AAE4FTI8"/>
<dbReference type="PANTHER" id="PTHR33352:SF3">
    <property type="entry name" value="SLR1612 PROTEIN"/>
    <property type="match status" value="1"/>
</dbReference>
<feature type="domain" description="Putative restriction endonuclease" evidence="2">
    <location>
        <begin position="42"/>
        <end position="193"/>
    </location>
</feature>
<feature type="region of interest" description="Disordered" evidence="1">
    <location>
        <begin position="212"/>
        <end position="233"/>
    </location>
</feature>
<dbReference type="InterPro" id="IPR012296">
    <property type="entry name" value="Nuclease_put_TT1808"/>
</dbReference>
<feature type="compositionally biased region" description="Basic and acidic residues" evidence="1">
    <location>
        <begin position="216"/>
        <end position="233"/>
    </location>
</feature>
<keyword evidence="3" id="KW-0540">Nuclease</keyword>
<dbReference type="Gene3D" id="3.90.1570.10">
    <property type="entry name" value="tt1808, chain A"/>
    <property type="match status" value="1"/>
</dbReference>
<evidence type="ECO:0000256" key="1">
    <source>
        <dbReference type="SAM" id="MobiDB-lite"/>
    </source>
</evidence>
<evidence type="ECO:0000259" key="2">
    <source>
        <dbReference type="Pfam" id="PF05685"/>
    </source>
</evidence>
<comment type="caution">
    <text evidence="3">The sequence shown here is derived from an EMBL/GenBank/DDBJ whole genome shotgun (WGS) entry which is preliminary data.</text>
</comment>
<dbReference type="SUPFAM" id="SSF52980">
    <property type="entry name" value="Restriction endonuclease-like"/>
    <property type="match status" value="1"/>
</dbReference>
<evidence type="ECO:0000313" key="3">
    <source>
        <dbReference type="EMBL" id="MDS3861292.1"/>
    </source>
</evidence>
<keyword evidence="3" id="KW-0378">Hydrolase</keyword>
<dbReference type="InterPro" id="IPR008538">
    <property type="entry name" value="Uma2"/>
</dbReference>
<protein>
    <submittedName>
        <fullName evidence="3">Uma2 family endonuclease</fullName>
    </submittedName>
</protein>
<dbReference type="CDD" id="cd06260">
    <property type="entry name" value="DUF820-like"/>
    <property type="match status" value="1"/>
</dbReference>
<evidence type="ECO:0000313" key="4">
    <source>
        <dbReference type="Proteomes" id="UP001268256"/>
    </source>
</evidence>
<keyword evidence="3" id="KW-0255">Endonuclease</keyword>
<sequence>MKLTRANPPELDAMVASPETQTNFELEPDITFPPTDLWSDEPPLESDFHRDQIEILIHLLKRYWHDRTDFYVTGNLTIYYNEQQLRKREFRGPDFFVVLDTELKERRSWVVWGEGGKYPNLIIEILSKSTATVDKTTKKDLYQNTFRTPEYFWLDPNGLELTGFRLGNGVYQPLVANEQGWLWSEELQLYLGITQARLRFLTPEGELIPTAAEAEQTERQRADLEQERADQEYQRGERLAAKLRELGVDPSEI</sequence>
<dbReference type="GO" id="GO:0004519">
    <property type="term" value="F:endonuclease activity"/>
    <property type="evidence" value="ECO:0007669"/>
    <property type="project" value="UniProtKB-KW"/>
</dbReference>
<dbReference type="Proteomes" id="UP001268256">
    <property type="component" value="Unassembled WGS sequence"/>
</dbReference>
<reference evidence="4" key="1">
    <citation type="submission" date="2023-07" db="EMBL/GenBank/DDBJ databases">
        <authorList>
            <person name="Luz R."/>
            <person name="Cordeiro R."/>
            <person name="Fonseca A."/>
            <person name="Goncalves V."/>
        </authorList>
    </citation>
    <scope>NUCLEOTIDE SEQUENCE [LARGE SCALE GENOMIC DNA]</scope>
    <source>
        <strain evidence="4">BACA0444</strain>
    </source>
</reference>
<dbReference type="EMBL" id="JAVMIP010000010">
    <property type="protein sequence ID" value="MDS3861292.1"/>
    <property type="molecule type" value="Genomic_DNA"/>
</dbReference>
<dbReference type="PANTHER" id="PTHR33352">
    <property type="entry name" value="SLR1095 PROTEIN"/>
    <property type="match status" value="1"/>
</dbReference>
<organism evidence="3 4">
    <name type="scientific">Pseudocalidococcus azoricus BACA0444</name>
    <dbReference type="NCBI Taxonomy" id="2918990"/>
    <lineage>
        <taxon>Bacteria</taxon>
        <taxon>Bacillati</taxon>
        <taxon>Cyanobacteriota</taxon>
        <taxon>Cyanophyceae</taxon>
        <taxon>Acaryochloridales</taxon>
        <taxon>Thermosynechococcaceae</taxon>
        <taxon>Pseudocalidococcus</taxon>
        <taxon>Pseudocalidococcus azoricus</taxon>
    </lineage>
</organism>
<gene>
    <name evidence="3" type="ORF">RIF25_10785</name>
</gene>
<keyword evidence="4" id="KW-1185">Reference proteome</keyword>
<dbReference type="InterPro" id="IPR011335">
    <property type="entry name" value="Restrct_endonuc-II-like"/>
</dbReference>
<name>A0AAE4FTI8_9CYAN</name>